<feature type="domain" description="DRBM" evidence="4">
    <location>
        <begin position="718"/>
        <end position="793"/>
    </location>
</feature>
<keyword evidence="6" id="KW-1185">Reference proteome</keyword>
<dbReference type="SUPFAM" id="SSF54768">
    <property type="entry name" value="dsRNA-binding domain-like"/>
    <property type="match status" value="1"/>
</dbReference>
<dbReference type="InterPro" id="IPR015797">
    <property type="entry name" value="NUDIX_hydrolase-like_dom_sf"/>
</dbReference>
<accession>A0A835T576</accession>
<feature type="compositionally biased region" description="Basic and acidic residues" evidence="3">
    <location>
        <begin position="341"/>
        <end position="351"/>
    </location>
</feature>
<dbReference type="EMBL" id="JAEHOD010000042">
    <property type="protein sequence ID" value="KAG2438983.1"/>
    <property type="molecule type" value="Genomic_DNA"/>
</dbReference>
<evidence type="ECO:0000256" key="3">
    <source>
        <dbReference type="SAM" id="MobiDB-lite"/>
    </source>
</evidence>
<feature type="region of interest" description="Disordered" evidence="3">
    <location>
        <begin position="125"/>
        <end position="200"/>
    </location>
</feature>
<feature type="compositionally biased region" description="Gly residues" evidence="3">
    <location>
        <begin position="698"/>
        <end position="715"/>
    </location>
</feature>
<feature type="compositionally biased region" description="Gly residues" evidence="3">
    <location>
        <begin position="147"/>
        <end position="166"/>
    </location>
</feature>
<feature type="coiled-coil region" evidence="2">
    <location>
        <begin position="542"/>
        <end position="576"/>
    </location>
</feature>
<keyword evidence="2" id="KW-0175">Coiled coil</keyword>
<feature type="compositionally biased region" description="Gly residues" evidence="3">
    <location>
        <begin position="666"/>
        <end position="683"/>
    </location>
</feature>
<evidence type="ECO:0000313" key="6">
    <source>
        <dbReference type="Proteomes" id="UP000613740"/>
    </source>
</evidence>
<evidence type="ECO:0000256" key="2">
    <source>
        <dbReference type="SAM" id="Coils"/>
    </source>
</evidence>
<evidence type="ECO:0000256" key="1">
    <source>
        <dbReference type="PROSITE-ProRule" id="PRU00266"/>
    </source>
</evidence>
<dbReference type="Pfam" id="PF00035">
    <property type="entry name" value="dsrm"/>
    <property type="match status" value="1"/>
</dbReference>
<evidence type="ECO:0000313" key="5">
    <source>
        <dbReference type="EMBL" id="KAG2438983.1"/>
    </source>
</evidence>
<sequence length="797" mass="78534">MAAREFGAAIFSPGLSEVLLYQHSEQDGWAFPFGFTNESDVHVVAAAAAVQHLIGVDIGDKISRGHWIEVEYPATGALVRLYVALGVRPESTGPRPQVEGATARWFPLRAILPPVNAILRGSGANGASVASGGAGGGSRKRHHQQGQGQGGPAARGAGGRGGPGGPGKRDEGDEDEEDAAEEEDEEAEAEEEEAQGGELLLEPGIAPFLAKLKALLDKHPEWRMAQLDPHLTRLIQDALAPLATAGQSAPVAPLDQLRLASAAAAPEPPAAGKGAAAAAAGLDAAAAAAGATQQPTTAAAKGQETSGPKGAAAQAGSGVKLEPVDDESTPGPLLGALALADRPEPSPKPVEDGAQGAGGSAADVRKAGHDAEKGAAASGQLGQAGAGAAVPELRDAGPGAGCEQAGTAAGSGGAAALPAAEAGGWCGPRPQEHLAEYCRMFELPEPCYSLVVKKSARRPLVTASCILPHLGVQITPDMHVPGGMQAACQAAALAAMLWLEGALPPDGGESVRVVPVGWPPLLSEARGESWEASQLARRAGARRELDSQREALLREMDKKRQRLVAEAAELERLMAALRGGEGADGLGLGLAEPDLSRLTASLGLGGSGSGGAGGGAPAGGAGAAGADGPQADAGATAGDGGGGAGGLAGSVTVGLRALQFRSSGSGANGAGTAGGSGSGGAAGGSRAPGTKRPREDGGGGTTGGSPGPGDTGGGMVKNVVMELKELCDRKRWPQPQYNYTSGAGAAGGGSAGATAVVTLPAQAGLGEFSSGPQTNRKRAKEAAAAAALAQLSALGLK</sequence>
<feature type="compositionally biased region" description="Low complexity" evidence="3">
    <location>
        <begin position="626"/>
        <end position="636"/>
    </location>
</feature>
<protein>
    <recommendedName>
        <fullName evidence="4">DRBM domain-containing protein</fullName>
    </recommendedName>
</protein>
<feature type="compositionally biased region" description="Gly residues" evidence="3">
    <location>
        <begin position="609"/>
        <end position="625"/>
    </location>
</feature>
<dbReference type="GO" id="GO:0003723">
    <property type="term" value="F:RNA binding"/>
    <property type="evidence" value="ECO:0007669"/>
    <property type="project" value="UniProtKB-UniRule"/>
</dbReference>
<dbReference type="Proteomes" id="UP000613740">
    <property type="component" value="Unassembled WGS sequence"/>
</dbReference>
<dbReference type="OrthoDB" id="547312at2759"/>
<feature type="region of interest" description="Disordered" evidence="3">
    <location>
        <begin position="295"/>
        <end position="387"/>
    </location>
</feature>
<feature type="compositionally biased region" description="Low complexity" evidence="3">
    <location>
        <begin position="374"/>
        <end position="387"/>
    </location>
</feature>
<gene>
    <name evidence="5" type="ORF">HYH02_010775</name>
</gene>
<organism evidence="5 6">
    <name type="scientific">Chlamydomonas schloesseri</name>
    <dbReference type="NCBI Taxonomy" id="2026947"/>
    <lineage>
        <taxon>Eukaryota</taxon>
        <taxon>Viridiplantae</taxon>
        <taxon>Chlorophyta</taxon>
        <taxon>core chlorophytes</taxon>
        <taxon>Chlorophyceae</taxon>
        <taxon>CS clade</taxon>
        <taxon>Chlamydomonadales</taxon>
        <taxon>Chlamydomonadaceae</taxon>
        <taxon>Chlamydomonas</taxon>
    </lineage>
</organism>
<feature type="compositionally biased region" description="Basic and acidic residues" evidence="3">
    <location>
        <begin position="363"/>
        <end position="373"/>
    </location>
</feature>
<dbReference type="SUPFAM" id="SSF55811">
    <property type="entry name" value="Nudix"/>
    <property type="match status" value="1"/>
</dbReference>
<name>A0A835T576_9CHLO</name>
<dbReference type="Gene3D" id="3.30.160.20">
    <property type="match status" value="1"/>
</dbReference>
<dbReference type="InterPro" id="IPR014720">
    <property type="entry name" value="dsRBD_dom"/>
</dbReference>
<comment type="caution">
    <text evidence="5">The sequence shown here is derived from an EMBL/GenBank/DDBJ whole genome shotgun (WGS) entry which is preliminary data.</text>
</comment>
<feature type="compositionally biased region" description="Low complexity" evidence="3">
    <location>
        <begin position="330"/>
        <end position="340"/>
    </location>
</feature>
<dbReference type="Gene3D" id="3.90.79.10">
    <property type="entry name" value="Nucleoside Triphosphate Pyrophosphohydrolase"/>
    <property type="match status" value="1"/>
</dbReference>
<reference evidence="5" key="1">
    <citation type="journal article" date="2020" name="bioRxiv">
        <title>Comparative genomics of Chlamydomonas.</title>
        <authorList>
            <person name="Craig R.J."/>
            <person name="Hasan A.R."/>
            <person name="Ness R.W."/>
            <person name="Keightley P.D."/>
        </authorList>
    </citation>
    <scope>NUCLEOTIDE SEQUENCE</scope>
    <source>
        <strain evidence="5">CCAP 11/173</strain>
    </source>
</reference>
<evidence type="ECO:0000259" key="4">
    <source>
        <dbReference type="PROSITE" id="PS50137"/>
    </source>
</evidence>
<feature type="region of interest" description="Disordered" evidence="3">
    <location>
        <begin position="609"/>
        <end position="641"/>
    </location>
</feature>
<dbReference type="AlphaFoldDB" id="A0A835T576"/>
<feature type="region of interest" description="Disordered" evidence="3">
    <location>
        <begin position="665"/>
        <end position="715"/>
    </location>
</feature>
<feature type="compositionally biased region" description="Acidic residues" evidence="3">
    <location>
        <begin position="172"/>
        <end position="195"/>
    </location>
</feature>
<dbReference type="PROSITE" id="PS50137">
    <property type="entry name" value="DS_RBD"/>
    <property type="match status" value="1"/>
</dbReference>
<proteinExistence type="predicted"/>
<keyword evidence="1" id="KW-0694">RNA-binding</keyword>